<dbReference type="InterPro" id="IPR012944">
    <property type="entry name" value="SusD_RagB_dom"/>
</dbReference>
<keyword evidence="4" id="KW-0472">Membrane</keyword>
<dbReference type="CDD" id="cd08977">
    <property type="entry name" value="SusD"/>
    <property type="match status" value="1"/>
</dbReference>
<name>A0A3N4M531_9BACT</name>
<dbReference type="Pfam" id="PF07980">
    <property type="entry name" value="SusD_RagB"/>
    <property type="match status" value="1"/>
</dbReference>
<feature type="domain" description="RagB/SusD" evidence="6">
    <location>
        <begin position="328"/>
        <end position="497"/>
    </location>
</feature>
<dbReference type="InterPro" id="IPR011990">
    <property type="entry name" value="TPR-like_helical_dom_sf"/>
</dbReference>
<evidence type="ECO:0000256" key="4">
    <source>
        <dbReference type="ARBA" id="ARBA00023136"/>
    </source>
</evidence>
<gene>
    <name evidence="8" type="ORF">EG028_26590</name>
</gene>
<sequence>MKRFKYILPALITTWLLLAGSSCKKILELESKNVPSSNKFWKTDKDALAGLLGGYSLLRDALTDENRYYVYGDVPANTFEITYYSDYSIHQIRDGSFDGVYYGYLENLQDWTKFYKAIAQANLLIEKIPGIPESAFQENVKNYYLGESYFLRAYNYFFISRVWGDVPLVLEAVEDVAEAKNYGREKQDVVLKQALDDLDKALAMLPQAPLSSNDRGLRATKASAIALKAHILAWMKDYVKCEEVTRDLVGNPGSYGLTFITDSAAYSRMSIGKSTEAIFEINISYEQNEASWNGIGQKTLWNPYLATRFIDDNKDRVPWRVHQGTMSNLFWEAGDKRSQHWFYHDNIADAYMLTKYSNVIYKDGDQRRDPRYSNNILIFRLSDIILLRAEALYKTGKEGDARTLMNITRNRAGIGDVDPGLTGEDFFYELIWERGRELYAEGHFYWDLLRTDIATPYFNTVFTEAMHPGSTTYGRNYWPIPRKLFKDNLLMKQTTYWNGRL</sequence>
<proteinExistence type="inferred from homology"/>
<evidence type="ECO:0000259" key="6">
    <source>
        <dbReference type="Pfam" id="PF07980"/>
    </source>
</evidence>
<evidence type="ECO:0000256" key="1">
    <source>
        <dbReference type="ARBA" id="ARBA00004442"/>
    </source>
</evidence>
<accession>A0A3N4M531</accession>
<evidence type="ECO:0000256" key="5">
    <source>
        <dbReference type="ARBA" id="ARBA00023237"/>
    </source>
</evidence>
<keyword evidence="3" id="KW-0732">Signal</keyword>
<evidence type="ECO:0000313" key="8">
    <source>
        <dbReference type="EMBL" id="RPD38088.1"/>
    </source>
</evidence>
<comment type="similarity">
    <text evidence="2">Belongs to the SusD family.</text>
</comment>
<evidence type="ECO:0000256" key="3">
    <source>
        <dbReference type="ARBA" id="ARBA00022729"/>
    </source>
</evidence>
<keyword evidence="9" id="KW-1185">Reference proteome</keyword>
<organism evidence="8 9">
    <name type="scientific">Chitinophaga barathri</name>
    <dbReference type="NCBI Taxonomy" id="1647451"/>
    <lineage>
        <taxon>Bacteria</taxon>
        <taxon>Pseudomonadati</taxon>
        <taxon>Bacteroidota</taxon>
        <taxon>Chitinophagia</taxon>
        <taxon>Chitinophagales</taxon>
        <taxon>Chitinophagaceae</taxon>
        <taxon>Chitinophaga</taxon>
    </lineage>
</organism>
<dbReference type="SUPFAM" id="SSF48452">
    <property type="entry name" value="TPR-like"/>
    <property type="match status" value="1"/>
</dbReference>
<feature type="domain" description="SusD-like N-terminal" evidence="7">
    <location>
        <begin position="106"/>
        <end position="231"/>
    </location>
</feature>
<dbReference type="EMBL" id="RMBX01000018">
    <property type="protein sequence ID" value="RPD38088.1"/>
    <property type="molecule type" value="Genomic_DNA"/>
</dbReference>
<evidence type="ECO:0000259" key="7">
    <source>
        <dbReference type="Pfam" id="PF14322"/>
    </source>
</evidence>
<dbReference type="Proteomes" id="UP000279089">
    <property type="component" value="Unassembled WGS sequence"/>
</dbReference>
<comment type="subcellular location">
    <subcellularLocation>
        <location evidence="1">Cell outer membrane</location>
    </subcellularLocation>
</comment>
<comment type="caution">
    <text evidence="8">The sequence shown here is derived from an EMBL/GenBank/DDBJ whole genome shotgun (WGS) entry which is preliminary data.</text>
</comment>
<dbReference type="RefSeq" id="WP_120519279.1">
    <property type="nucleotide sequence ID" value="NZ_QXZY01000017.1"/>
</dbReference>
<dbReference type="Gene3D" id="1.25.40.390">
    <property type="match status" value="1"/>
</dbReference>
<keyword evidence="5" id="KW-0998">Cell outer membrane</keyword>
<dbReference type="GO" id="GO:0009279">
    <property type="term" value="C:cell outer membrane"/>
    <property type="evidence" value="ECO:0007669"/>
    <property type="project" value="UniProtKB-SubCell"/>
</dbReference>
<dbReference type="OrthoDB" id="926893at2"/>
<dbReference type="Pfam" id="PF14322">
    <property type="entry name" value="SusD-like_3"/>
    <property type="match status" value="1"/>
</dbReference>
<dbReference type="AlphaFoldDB" id="A0A3N4M531"/>
<dbReference type="InterPro" id="IPR033985">
    <property type="entry name" value="SusD-like_N"/>
</dbReference>
<evidence type="ECO:0000256" key="2">
    <source>
        <dbReference type="ARBA" id="ARBA00006275"/>
    </source>
</evidence>
<protein>
    <submittedName>
        <fullName evidence="8">RagB/SusD family nutrient uptake outer membrane protein</fullName>
    </submittedName>
</protein>
<reference evidence="9" key="1">
    <citation type="submission" date="2018-11" db="EMBL/GenBank/DDBJ databases">
        <title>Chitinophaga lutea sp.nov., isolate from arsenic contaminated soil.</title>
        <authorList>
            <person name="Zong Y."/>
        </authorList>
    </citation>
    <scope>NUCLEOTIDE SEQUENCE [LARGE SCALE GENOMIC DNA]</scope>
    <source>
        <strain evidence="9">YLT18</strain>
    </source>
</reference>
<dbReference type="PROSITE" id="PS51257">
    <property type="entry name" value="PROKAR_LIPOPROTEIN"/>
    <property type="match status" value="1"/>
</dbReference>
<evidence type="ECO:0000313" key="9">
    <source>
        <dbReference type="Proteomes" id="UP000279089"/>
    </source>
</evidence>